<dbReference type="Proteomes" id="UP001355207">
    <property type="component" value="Chromosome 8"/>
</dbReference>
<proteinExistence type="predicted"/>
<sequence>MCEINQTPQGLPKSTEDEIIHGIDFVIETTKPPFSKSQSRKYKNSILPYRRVENPLIYKLSHYWKAPPLYFTEFRDNQADIKGAERSQGVAQQNTGDFSANAKKGLSISRDRLAMVWVYLVNYLRFHEGLYNTLMDRYEIDPSFDYQGLDVVDILNDLYTVLEILAPIFNEIDVAMGILRKCESDQQIPHSWYNPPNWQDYQINSLEEYPYALQDESDIHHLTPVFIHAAVYAWDFVGYQYRADFREIADMIWYTMDEYCRVPGLSSYEVQIDQVHSDTHVDSIGGIIKFQSLS</sequence>
<keyword evidence="2" id="KW-1185">Reference proteome</keyword>
<name>A0AAX4K107_9TREE</name>
<dbReference type="GeneID" id="91096863"/>
<reference evidence="1 2" key="1">
    <citation type="submission" date="2024-01" db="EMBL/GenBank/DDBJ databases">
        <title>Comparative genomics of Cryptococcus and Kwoniella reveals pathogenesis evolution and contrasting modes of karyotype evolution via chromosome fusion or intercentromeric recombination.</title>
        <authorList>
            <person name="Coelho M.A."/>
            <person name="David-Palma M."/>
            <person name="Shea T."/>
            <person name="Bowers K."/>
            <person name="McGinley-Smith S."/>
            <person name="Mohammad A.W."/>
            <person name="Gnirke A."/>
            <person name="Yurkov A.M."/>
            <person name="Nowrousian M."/>
            <person name="Sun S."/>
            <person name="Cuomo C.A."/>
            <person name="Heitman J."/>
        </authorList>
    </citation>
    <scope>NUCLEOTIDE SEQUENCE [LARGE SCALE GENOMIC DNA]</scope>
    <source>
        <strain evidence="1 2">CBS 6074</strain>
    </source>
</reference>
<gene>
    <name evidence="1" type="ORF">L201_006194</name>
</gene>
<dbReference type="EMBL" id="CP144105">
    <property type="protein sequence ID" value="WWC91251.1"/>
    <property type="molecule type" value="Genomic_DNA"/>
</dbReference>
<evidence type="ECO:0000313" key="1">
    <source>
        <dbReference type="EMBL" id="WWC91251.1"/>
    </source>
</evidence>
<evidence type="ECO:0000313" key="2">
    <source>
        <dbReference type="Proteomes" id="UP001355207"/>
    </source>
</evidence>
<organism evidence="1 2">
    <name type="scientific">Kwoniella dendrophila CBS 6074</name>
    <dbReference type="NCBI Taxonomy" id="1295534"/>
    <lineage>
        <taxon>Eukaryota</taxon>
        <taxon>Fungi</taxon>
        <taxon>Dikarya</taxon>
        <taxon>Basidiomycota</taxon>
        <taxon>Agaricomycotina</taxon>
        <taxon>Tremellomycetes</taxon>
        <taxon>Tremellales</taxon>
        <taxon>Cryptococcaceae</taxon>
        <taxon>Kwoniella</taxon>
    </lineage>
</organism>
<dbReference type="AlphaFoldDB" id="A0AAX4K107"/>
<protein>
    <submittedName>
        <fullName evidence="1">Uncharacterized protein</fullName>
    </submittedName>
</protein>
<dbReference type="RefSeq" id="XP_066078013.1">
    <property type="nucleotide sequence ID" value="XM_066221916.1"/>
</dbReference>
<accession>A0AAX4K107</accession>